<feature type="binding site" evidence="6">
    <location>
        <position position="154"/>
    </location>
    <ligand>
        <name>S-adenosyl-L-methionine</name>
        <dbReference type="ChEBI" id="CHEBI:59789"/>
    </ligand>
</feature>
<dbReference type="PANTHER" id="PTHR31760">
    <property type="entry name" value="S-ADENOSYL-L-METHIONINE-DEPENDENT METHYLTRANSFERASES SUPERFAMILY PROTEIN"/>
    <property type="match status" value="1"/>
</dbReference>
<dbReference type="STRING" id="571915.CMUST_15435"/>
<proteinExistence type="inferred from homology"/>
<comment type="similarity">
    <text evidence="6">Belongs to the methyltransferase superfamily. RNA methyltransferase RsmG family.</text>
</comment>
<keyword evidence="2 6" id="KW-0698">rRNA processing</keyword>
<accession>A0A0G3H1T7</accession>
<evidence type="ECO:0000313" key="7">
    <source>
        <dbReference type="EMBL" id="AKK07376.1"/>
    </source>
</evidence>
<dbReference type="HAMAP" id="MF_00074">
    <property type="entry name" value="16SrRNA_methyltr_G"/>
    <property type="match status" value="1"/>
</dbReference>
<reference evidence="8" key="2">
    <citation type="submission" date="2015-05" db="EMBL/GenBank/DDBJ databases">
        <title>Complete genome sequence of Corynebacterium mustelae DSM 45274, isolated from various tissues of a male ferret with lethal sepsis.</title>
        <authorList>
            <person name="Ruckert C."/>
            <person name="Albersmeier A."/>
            <person name="Winkler A."/>
            <person name="Tauch A."/>
        </authorList>
    </citation>
    <scope>NUCLEOTIDE SEQUENCE [LARGE SCALE GENOMIC DNA]</scope>
    <source>
        <strain evidence="8">DSM 45274</strain>
    </source>
</reference>
<evidence type="ECO:0000256" key="4">
    <source>
        <dbReference type="ARBA" id="ARBA00022679"/>
    </source>
</evidence>
<dbReference type="InterPro" id="IPR003682">
    <property type="entry name" value="rRNA_ssu_MeTfrase_G"/>
</dbReference>
<evidence type="ECO:0000256" key="1">
    <source>
        <dbReference type="ARBA" id="ARBA00022490"/>
    </source>
</evidence>
<evidence type="ECO:0000256" key="5">
    <source>
        <dbReference type="ARBA" id="ARBA00022691"/>
    </source>
</evidence>
<dbReference type="Gene3D" id="3.40.50.150">
    <property type="entry name" value="Vaccinia Virus protein VP39"/>
    <property type="match status" value="1"/>
</dbReference>
<dbReference type="OrthoDB" id="9808773at2"/>
<dbReference type="NCBIfam" id="TIGR00138">
    <property type="entry name" value="rsmG_gidB"/>
    <property type="match status" value="1"/>
</dbReference>
<reference evidence="7 8" key="1">
    <citation type="journal article" date="2015" name="Genome Announc.">
        <title>Complete Genome Sequence of the Type Strain Corynebacterium mustelae DSM 45274, Isolated from Various Tissues of a Male Ferret with Lethal Sepsis.</title>
        <authorList>
            <person name="Ruckert C."/>
            <person name="Eimer J."/>
            <person name="Winkler A."/>
            <person name="Tauch A."/>
        </authorList>
    </citation>
    <scope>NUCLEOTIDE SEQUENCE [LARGE SCALE GENOMIC DNA]</scope>
    <source>
        <strain evidence="7 8">DSM 45274</strain>
    </source>
</reference>
<evidence type="ECO:0000256" key="6">
    <source>
        <dbReference type="HAMAP-Rule" id="MF_00074"/>
    </source>
</evidence>
<evidence type="ECO:0000313" key="8">
    <source>
        <dbReference type="Proteomes" id="UP000035199"/>
    </source>
</evidence>
<evidence type="ECO:0000256" key="2">
    <source>
        <dbReference type="ARBA" id="ARBA00022552"/>
    </source>
</evidence>
<gene>
    <name evidence="6 7" type="primary">rsmG</name>
    <name evidence="7" type="ORF">CMUST_15435</name>
</gene>
<dbReference type="AlphaFoldDB" id="A0A0G3H1T7"/>
<comment type="function">
    <text evidence="6">Specifically methylates the N7 position of a guanine in 16S rRNA.</text>
</comment>
<dbReference type="Pfam" id="PF02527">
    <property type="entry name" value="GidB"/>
    <property type="match status" value="1"/>
</dbReference>
<comment type="caution">
    <text evidence="6">Lacks conserved residue(s) required for the propagation of feature annotation.</text>
</comment>
<dbReference type="KEGG" id="cmv:CMUST_15435"/>
<feature type="binding site" evidence="6">
    <location>
        <position position="85"/>
    </location>
    <ligand>
        <name>S-adenosyl-L-methionine</name>
        <dbReference type="ChEBI" id="CHEBI:59789"/>
    </ligand>
</feature>
<feature type="binding site" evidence="6">
    <location>
        <begin position="136"/>
        <end position="137"/>
    </location>
    <ligand>
        <name>S-adenosyl-L-methionine</name>
        <dbReference type="ChEBI" id="CHEBI:59789"/>
    </ligand>
</feature>
<keyword evidence="8" id="KW-1185">Reference proteome</keyword>
<name>A0A0G3H1T7_9CORY</name>
<dbReference type="InterPro" id="IPR029063">
    <property type="entry name" value="SAM-dependent_MTases_sf"/>
</dbReference>
<keyword evidence="5 6" id="KW-0949">S-adenosyl-L-methionine</keyword>
<dbReference type="EMBL" id="CP011542">
    <property type="protein sequence ID" value="AKK07376.1"/>
    <property type="molecule type" value="Genomic_DNA"/>
</dbReference>
<keyword evidence="3 6" id="KW-0489">Methyltransferase</keyword>
<dbReference type="Proteomes" id="UP000035199">
    <property type="component" value="Chromosome"/>
</dbReference>
<dbReference type="GO" id="GO:0070043">
    <property type="term" value="F:rRNA (guanine-N7-)-methyltransferase activity"/>
    <property type="evidence" value="ECO:0007669"/>
    <property type="project" value="UniProtKB-UniRule"/>
</dbReference>
<keyword evidence="1 6" id="KW-0963">Cytoplasm</keyword>
<dbReference type="GO" id="GO:0005829">
    <property type="term" value="C:cytosol"/>
    <property type="evidence" value="ECO:0007669"/>
    <property type="project" value="TreeGrafter"/>
</dbReference>
<keyword evidence="4 6" id="KW-0808">Transferase</keyword>
<protein>
    <recommendedName>
        <fullName evidence="6">Ribosomal RNA small subunit methyltransferase G</fullName>
        <ecNumber evidence="6">2.1.1.-</ecNumber>
    </recommendedName>
    <alternativeName>
        <fullName evidence="6">16S rRNA 7-methylguanosine methyltransferase</fullName>
        <shortName evidence="6">16S rRNA m7G methyltransferase</shortName>
    </alternativeName>
</protein>
<organism evidence="7 8">
    <name type="scientific">Corynebacterium mustelae</name>
    <dbReference type="NCBI Taxonomy" id="571915"/>
    <lineage>
        <taxon>Bacteria</taxon>
        <taxon>Bacillati</taxon>
        <taxon>Actinomycetota</taxon>
        <taxon>Actinomycetes</taxon>
        <taxon>Mycobacteriales</taxon>
        <taxon>Corynebacteriaceae</taxon>
        <taxon>Corynebacterium</taxon>
    </lineage>
</organism>
<dbReference type="EC" id="2.1.1.-" evidence="6"/>
<feature type="binding site" evidence="6">
    <location>
        <position position="90"/>
    </location>
    <ligand>
        <name>S-adenosyl-L-methionine</name>
        <dbReference type="ChEBI" id="CHEBI:59789"/>
    </ligand>
</feature>
<dbReference type="SUPFAM" id="SSF53335">
    <property type="entry name" value="S-adenosyl-L-methionine-dependent methyltransferases"/>
    <property type="match status" value="1"/>
</dbReference>
<dbReference type="PANTHER" id="PTHR31760:SF0">
    <property type="entry name" value="S-ADENOSYL-L-METHIONINE-DEPENDENT METHYLTRANSFERASES SUPERFAMILY PROTEIN"/>
    <property type="match status" value="1"/>
</dbReference>
<dbReference type="PATRIC" id="fig|571915.4.peg.3314"/>
<evidence type="ECO:0000256" key="3">
    <source>
        <dbReference type="ARBA" id="ARBA00022603"/>
    </source>
</evidence>
<sequence length="225" mass="23958">MVEQEHPTPTETTAPSDFPAPAIAAEIFKENITNAIRYHHLLATDGLERGFMGPRELPRLWERHILNCAVIGEAINPGVTVADIGSGAGLPGIPLALARPDLTVFLIEPLLKRSTFLSEVVASLDLPNVTVLRGRAEDKDIKKQVGTVDVVTSRAVAPLGKLCGWSLPLVAKGGKMLAMKGSSVHEELARDGAQIKKAGGGKAKIFVVGAQLSEPTTVIEIPKIR</sequence>
<comment type="subcellular location">
    <subcellularLocation>
        <location evidence="6">Cytoplasm</location>
    </subcellularLocation>
</comment>